<dbReference type="EMBL" id="WQLA01000001">
    <property type="protein sequence ID" value="MVN89962.1"/>
    <property type="molecule type" value="Genomic_DNA"/>
</dbReference>
<dbReference type="Pfam" id="PF00512">
    <property type="entry name" value="HisKA"/>
    <property type="match status" value="1"/>
</dbReference>
<keyword evidence="6" id="KW-0812">Transmembrane</keyword>
<dbReference type="SMART" id="SM00388">
    <property type="entry name" value="HisKA"/>
    <property type="match status" value="1"/>
</dbReference>
<dbReference type="PRINTS" id="PR00344">
    <property type="entry name" value="BCTRLSENSOR"/>
</dbReference>
<protein>
    <recommendedName>
        <fullName evidence="2">histidine kinase</fullName>
        <ecNumber evidence="2">2.7.13.3</ecNumber>
    </recommendedName>
</protein>
<reference evidence="8 9" key="1">
    <citation type="submission" date="2019-12" db="EMBL/GenBank/DDBJ databases">
        <title>Mucilaginibacter sp. HME9299 genome sequencing and assembly.</title>
        <authorList>
            <person name="Kang H."/>
            <person name="Kim H."/>
            <person name="Joh K."/>
        </authorList>
    </citation>
    <scope>NUCLEOTIDE SEQUENCE [LARGE SCALE GENOMIC DNA]</scope>
    <source>
        <strain evidence="8 9">HME9299</strain>
    </source>
</reference>
<feature type="domain" description="Histidine kinase" evidence="7">
    <location>
        <begin position="229"/>
        <end position="443"/>
    </location>
</feature>
<dbReference type="InterPro" id="IPR003661">
    <property type="entry name" value="HisK_dim/P_dom"/>
</dbReference>
<keyword evidence="6" id="KW-0472">Membrane</keyword>
<accession>A0A6I4I4C2</accession>
<feature type="transmembrane region" description="Helical" evidence="6">
    <location>
        <begin position="97"/>
        <end position="122"/>
    </location>
</feature>
<dbReference type="CDD" id="cd00082">
    <property type="entry name" value="HisKA"/>
    <property type="match status" value="1"/>
</dbReference>
<evidence type="ECO:0000313" key="8">
    <source>
        <dbReference type="EMBL" id="MVN89962.1"/>
    </source>
</evidence>
<dbReference type="PANTHER" id="PTHR43547:SF2">
    <property type="entry name" value="HYBRID SIGNAL TRANSDUCTION HISTIDINE KINASE C"/>
    <property type="match status" value="1"/>
</dbReference>
<dbReference type="EC" id="2.7.13.3" evidence="2"/>
<organism evidence="8 9">
    <name type="scientific">Mucilaginibacter aquatilis</name>
    <dbReference type="NCBI Taxonomy" id="1517760"/>
    <lineage>
        <taxon>Bacteria</taxon>
        <taxon>Pseudomonadati</taxon>
        <taxon>Bacteroidota</taxon>
        <taxon>Sphingobacteriia</taxon>
        <taxon>Sphingobacteriales</taxon>
        <taxon>Sphingobacteriaceae</taxon>
        <taxon>Mucilaginibacter</taxon>
    </lineage>
</organism>
<dbReference type="Pfam" id="PF02518">
    <property type="entry name" value="HATPase_c"/>
    <property type="match status" value="1"/>
</dbReference>
<dbReference type="SUPFAM" id="SSF55874">
    <property type="entry name" value="ATPase domain of HSP90 chaperone/DNA topoisomerase II/histidine kinase"/>
    <property type="match status" value="1"/>
</dbReference>
<keyword evidence="9" id="KW-1185">Reference proteome</keyword>
<dbReference type="RefSeq" id="WP_157539747.1">
    <property type="nucleotide sequence ID" value="NZ_WQLA01000001.1"/>
</dbReference>
<dbReference type="SUPFAM" id="SSF47384">
    <property type="entry name" value="Homodimeric domain of signal transducing histidine kinase"/>
    <property type="match status" value="1"/>
</dbReference>
<keyword evidence="5" id="KW-0418">Kinase</keyword>
<sequence>METYYFKSIPKLYRVGYQKFYTLQNLSTAQVAAIIFFVLSVAIRLFITLLPPALTRIHNFPEFSAANWATILITPFFYLSGAFLIKKVKTYRNGLQLSLAHILLFSTYLLTCGIVFTFMATSDPSRNIIIYMVALIAVGGVYTFEYQESILLTLVNVLIFSLILLYTHADPTEILYNELLLIVLAGIFFFVSRHIYSYRASQYIQFRMIKEKNVEIEKASAFKNDVLGMVAHDLRNPIGAVESIAQLIEMDDLDDDMQENMNMIKASCRKALAIINDLLEVARNDNSNQMTEALVDMNSFLQGIVQVWQHVSSFTNELILTSPQQPVHALIDQEKFHRVIDNLISNAAKFSKDKERIEILLSEKDTYVQIDVRDHGMGIPEPLLPNIFDRFSKAGRRGLKGEKSTGLGLSISKQIVEKHHGRIDVHSIEGEGTTFSIRLPRLKN</sequence>
<feature type="transmembrane region" description="Helical" evidence="6">
    <location>
        <begin position="21"/>
        <end position="47"/>
    </location>
</feature>
<dbReference type="Proteomes" id="UP000434850">
    <property type="component" value="Unassembled WGS sequence"/>
</dbReference>
<dbReference type="OrthoDB" id="9757990at2"/>
<comment type="caution">
    <text evidence="8">The sequence shown here is derived from an EMBL/GenBank/DDBJ whole genome shotgun (WGS) entry which is preliminary data.</text>
</comment>
<dbReference type="AlphaFoldDB" id="A0A6I4I4C2"/>
<dbReference type="FunFam" id="3.30.565.10:FF:000006">
    <property type="entry name" value="Sensor histidine kinase WalK"/>
    <property type="match status" value="1"/>
</dbReference>
<comment type="catalytic activity">
    <reaction evidence="1">
        <text>ATP + protein L-histidine = ADP + protein N-phospho-L-histidine.</text>
        <dbReference type="EC" id="2.7.13.3"/>
    </reaction>
</comment>
<name>A0A6I4I4C2_9SPHI</name>
<evidence type="ECO:0000259" key="7">
    <source>
        <dbReference type="PROSITE" id="PS50109"/>
    </source>
</evidence>
<evidence type="ECO:0000256" key="5">
    <source>
        <dbReference type="ARBA" id="ARBA00022777"/>
    </source>
</evidence>
<evidence type="ECO:0000256" key="1">
    <source>
        <dbReference type="ARBA" id="ARBA00000085"/>
    </source>
</evidence>
<dbReference type="CDD" id="cd00075">
    <property type="entry name" value="HATPase"/>
    <property type="match status" value="1"/>
</dbReference>
<dbReference type="InterPro" id="IPR005467">
    <property type="entry name" value="His_kinase_dom"/>
</dbReference>
<feature type="transmembrane region" description="Helical" evidence="6">
    <location>
        <begin position="128"/>
        <end position="144"/>
    </location>
</feature>
<dbReference type="InterPro" id="IPR004358">
    <property type="entry name" value="Sig_transdc_His_kin-like_C"/>
</dbReference>
<feature type="transmembrane region" description="Helical" evidence="6">
    <location>
        <begin position="151"/>
        <end position="168"/>
    </location>
</feature>
<feature type="transmembrane region" description="Helical" evidence="6">
    <location>
        <begin position="67"/>
        <end position="85"/>
    </location>
</feature>
<evidence type="ECO:0000256" key="6">
    <source>
        <dbReference type="SAM" id="Phobius"/>
    </source>
</evidence>
<dbReference type="PROSITE" id="PS50109">
    <property type="entry name" value="HIS_KIN"/>
    <property type="match status" value="1"/>
</dbReference>
<dbReference type="Gene3D" id="3.30.565.10">
    <property type="entry name" value="Histidine kinase-like ATPase, C-terminal domain"/>
    <property type="match status" value="1"/>
</dbReference>
<dbReference type="SMART" id="SM00387">
    <property type="entry name" value="HATPase_c"/>
    <property type="match status" value="1"/>
</dbReference>
<proteinExistence type="predicted"/>
<feature type="transmembrane region" description="Helical" evidence="6">
    <location>
        <begin position="174"/>
        <end position="191"/>
    </location>
</feature>
<evidence type="ECO:0000256" key="2">
    <source>
        <dbReference type="ARBA" id="ARBA00012438"/>
    </source>
</evidence>
<dbReference type="InterPro" id="IPR036097">
    <property type="entry name" value="HisK_dim/P_sf"/>
</dbReference>
<dbReference type="InterPro" id="IPR003594">
    <property type="entry name" value="HATPase_dom"/>
</dbReference>
<dbReference type="PANTHER" id="PTHR43547">
    <property type="entry name" value="TWO-COMPONENT HISTIDINE KINASE"/>
    <property type="match status" value="1"/>
</dbReference>
<keyword evidence="4" id="KW-0808">Transferase</keyword>
<keyword evidence="3" id="KW-0597">Phosphoprotein</keyword>
<gene>
    <name evidence="8" type="ORF">GO816_02380</name>
</gene>
<evidence type="ECO:0000256" key="3">
    <source>
        <dbReference type="ARBA" id="ARBA00022553"/>
    </source>
</evidence>
<dbReference type="Gene3D" id="1.10.287.130">
    <property type="match status" value="1"/>
</dbReference>
<evidence type="ECO:0000313" key="9">
    <source>
        <dbReference type="Proteomes" id="UP000434850"/>
    </source>
</evidence>
<dbReference type="InterPro" id="IPR036890">
    <property type="entry name" value="HATPase_C_sf"/>
</dbReference>
<dbReference type="GO" id="GO:0000155">
    <property type="term" value="F:phosphorelay sensor kinase activity"/>
    <property type="evidence" value="ECO:0007669"/>
    <property type="project" value="InterPro"/>
</dbReference>
<evidence type="ECO:0000256" key="4">
    <source>
        <dbReference type="ARBA" id="ARBA00022679"/>
    </source>
</evidence>
<keyword evidence="6" id="KW-1133">Transmembrane helix</keyword>